<organism evidence="1">
    <name type="scientific">Octopus bimaculoides</name>
    <name type="common">California two-spotted octopus</name>
    <dbReference type="NCBI Taxonomy" id="37653"/>
    <lineage>
        <taxon>Eukaryota</taxon>
        <taxon>Metazoa</taxon>
        <taxon>Spiralia</taxon>
        <taxon>Lophotrochozoa</taxon>
        <taxon>Mollusca</taxon>
        <taxon>Cephalopoda</taxon>
        <taxon>Coleoidea</taxon>
        <taxon>Octopodiformes</taxon>
        <taxon>Octopoda</taxon>
        <taxon>Incirrata</taxon>
        <taxon>Octopodidae</taxon>
        <taxon>Octopus</taxon>
    </lineage>
</organism>
<sequence length="63" mass="7216">MHIVFLVTFYVFTVSNEKLNLYLKVHQVKLLKLIDTTTVCETKASSVLLPILNLSFDKARGFN</sequence>
<evidence type="ECO:0000313" key="1">
    <source>
        <dbReference type="EMBL" id="KOF77249.1"/>
    </source>
</evidence>
<gene>
    <name evidence="1" type="ORF">OCBIM_22032350mg</name>
</gene>
<name>A0A0L8GK63_OCTBM</name>
<protein>
    <submittedName>
        <fullName evidence="1">Uncharacterized protein</fullName>
    </submittedName>
</protein>
<dbReference type="EMBL" id="KQ421523">
    <property type="protein sequence ID" value="KOF77249.1"/>
    <property type="molecule type" value="Genomic_DNA"/>
</dbReference>
<proteinExistence type="predicted"/>
<reference evidence="1" key="1">
    <citation type="submission" date="2015-07" db="EMBL/GenBank/DDBJ databases">
        <title>MeaNS - Measles Nucleotide Surveillance Program.</title>
        <authorList>
            <person name="Tran T."/>
            <person name="Druce J."/>
        </authorList>
    </citation>
    <scope>NUCLEOTIDE SEQUENCE</scope>
    <source>
        <strain evidence="1">UCB-OBI-ISO-001</strain>
        <tissue evidence="1">Gonad</tissue>
    </source>
</reference>
<dbReference type="AlphaFoldDB" id="A0A0L8GK63"/>
<accession>A0A0L8GK63</accession>